<organism evidence="4 5">
    <name type="scientific">Lentzea waywayandensis</name>
    <dbReference type="NCBI Taxonomy" id="84724"/>
    <lineage>
        <taxon>Bacteria</taxon>
        <taxon>Bacillati</taxon>
        <taxon>Actinomycetota</taxon>
        <taxon>Actinomycetes</taxon>
        <taxon>Pseudonocardiales</taxon>
        <taxon>Pseudonocardiaceae</taxon>
        <taxon>Lentzea</taxon>
    </lineage>
</organism>
<dbReference type="AlphaFoldDB" id="A0A1I6DD32"/>
<evidence type="ECO:0000256" key="1">
    <source>
        <dbReference type="ARBA" id="ARBA00005519"/>
    </source>
</evidence>
<dbReference type="SUPFAM" id="SSF49384">
    <property type="entry name" value="Carbohydrate-binding domain"/>
    <property type="match status" value="1"/>
</dbReference>
<keyword evidence="5" id="KW-1185">Reference proteome</keyword>
<dbReference type="SMART" id="SM00637">
    <property type="entry name" value="CBD_II"/>
    <property type="match status" value="1"/>
</dbReference>
<dbReference type="InterPro" id="IPR013320">
    <property type="entry name" value="ConA-like_dom_sf"/>
</dbReference>
<evidence type="ECO:0000259" key="3">
    <source>
        <dbReference type="PROSITE" id="PS51173"/>
    </source>
</evidence>
<dbReference type="Pfam" id="PF01670">
    <property type="entry name" value="Glyco_hydro_12"/>
    <property type="match status" value="1"/>
</dbReference>
<evidence type="ECO:0000313" key="5">
    <source>
        <dbReference type="Proteomes" id="UP000198583"/>
    </source>
</evidence>
<dbReference type="InterPro" id="IPR001919">
    <property type="entry name" value="CBD2"/>
</dbReference>
<dbReference type="InterPro" id="IPR002594">
    <property type="entry name" value="GH12"/>
</dbReference>
<dbReference type="GO" id="GO:0000272">
    <property type="term" value="P:polysaccharide catabolic process"/>
    <property type="evidence" value="ECO:0007669"/>
    <property type="project" value="UniProtKB-KW"/>
</dbReference>
<keyword evidence="2" id="KW-0326">Glycosidase</keyword>
<protein>
    <submittedName>
        <fullName evidence="4">Cellulose binding domain-containing protein</fullName>
    </submittedName>
</protein>
<dbReference type="PROSITE" id="PS51173">
    <property type="entry name" value="CBM2"/>
    <property type="match status" value="1"/>
</dbReference>
<comment type="similarity">
    <text evidence="1 2">Belongs to the glycosyl hydrolase 12 (cellulase H) family.</text>
</comment>
<sequence length="379" mass="39541">MNPTAHIAFRVAAAFVVLGLGGALISALVGLVLSNAGPAASTSLSLCSKDGVVPAGGKDYLAQNNVWNAETPQCITVGDQSLRIESAAHDASPEGAPAATPSLLRGCHWQECTDVGGLPVQVSAMPRVTSDWVSRQVDTGVFNAAYVVWFHSGPVADGTPDGAEMVIWFRSRGGVKPGGVLLAREVPISDARWNVWLARDQGRVRVTYERVGEATAVKDLDISAFTGDSVERGLVSPDWYLIAVEAGFNLWRGGAGNAIENFSVSVDDQKPRRALGTSAPAPCFAALSVEETWTGGFRAVVEVTNVGDSPVQGWILDWTFPDGQHVEKTSVGQATQSGSAVRVVGSARDGVLEPGKSTTFDVVGTGVSPGVVSITCTPA</sequence>
<dbReference type="RefSeq" id="WP_093588859.1">
    <property type="nucleotide sequence ID" value="NZ_FOYL01000002.1"/>
</dbReference>
<accession>A0A1I6DD32</accession>
<dbReference type="GO" id="GO:0008810">
    <property type="term" value="F:cellulase activity"/>
    <property type="evidence" value="ECO:0007669"/>
    <property type="project" value="InterPro"/>
</dbReference>
<dbReference type="Gene3D" id="2.60.40.290">
    <property type="match status" value="1"/>
</dbReference>
<proteinExistence type="inferred from homology"/>
<dbReference type="Proteomes" id="UP000198583">
    <property type="component" value="Unassembled WGS sequence"/>
</dbReference>
<dbReference type="SUPFAM" id="SSF49899">
    <property type="entry name" value="Concanavalin A-like lectins/glucanases"/>
    <property type="match status" value="1"/>
</dbReference>
<dbReference type="PANTHER" id="PTHR34002">
    <property type="entry name" value="BLR1656 PROTEIN"/>
    <property type="match status" value="1"/>
</dbReference>
<evidence type="ECO:0000256" key="2">
    <source>
        <dbReference type="RuleBase" id="RU361163"/>
    </source>
</evidence>
<keyword evidence="2" id="KW-0378">Hydrolase</keyword>
<dbReference type="OrthoDB" id="2557744at2"/>
<dbReference type="InterPro" id="IPR012291">
    <property type="entry name" value="CBM2_carb-bd_dom_sf"/>
</dbReference>
<name>A0A1I6DD32_9PSEU</name>
<dbReference type="EMBL" id="FOYL01000002">
    <property type="protein sequence ID" value="SFR03297.1"/>
    <property type="molecule type" value="Genomic_DNA"/>
</dbReference>
<dbReference type="Gene3D" id="2.60.120.180">
    <property type="match status" value="1"/>
</dbReference>
<dbReference type="InterPro" id="IPR008965">
    <property type="entry name" value="CBM2/CBM3_carb-bd_dom_sf"/>
</dbReference>
<keyword evidence="2" id="KW-0624">Polysaccharide degradation</keyword>
<dbReference type="GO" id="GO:0030247">
    <property type="term" value="F:polysaccharide binding"/>
    <property type="evidence" value="ECO:0007669"/>
    <property type="project" value="UniProtKB-UniRule"/>
</dbReference>
<reference evidence="5" key="1">
    <citation type="submission" date="2016-10" db="EMBL/GenBank/DDBJ databases">
        <authorList>
            <person name="Varghese N."/>
            <person name="Submissions S."/>
        </authorList>
    </citation>
    <scope>NUCLEOTIDE SEQUENCE [LARGE SCALE GENOMIC DNA]</scope>
    <source>
        <strain evidence="5">DSM 44232</strain>
    </source>
</reference>
<dbReference type="STRING" id="84724.SAMN04488564_102298"/>
<dbReference type="Pfam" id="PF00553">
    <property type="entry name" value="CBM_2"/>
    <property type="match status" value="1"/>
</dbReference>
<dbReference type="InterPro" id="IPR013319">
    <property type="entry name" value="GH11/12"/>
</dbReference>
<evidence type="ECO:0000313" key="4">
    <source>
        <dbReference type="EMBL" id="SFR03297.1"/>
    </source>
</evidence>
<dbReference type="PANTHER" id="PTHR34002:SF9">
    <property type="entry name" value="XYLOGLUCAN-SPECIFIC ENDO-BETA-1,4-GLUCANASE A"/>
    <property type="match status" value="1"/>
</dbReference>
<keyword evidence="2" id="KW-0119">Carbohydrate metabolism</keyword>
<gene>
    <name evidence="4" type="ORF">SAMN04488564_102298</name>
</gene>
<feature type="domain" description="CBM2" evidence="3">
    <location>
        <begin position="276"/>
        <end position="379"/>
    </location>
</feature>